<dbReference type="PRINTS" id="PR00038">
    <property type="entry name" value="HTHLUXR"/>
</dbReference>
<dbReference type="Gene3D" id="1.10.10.10">
    <property type="entry name" value="Winged helix-like DNA-binding domain superfamily/Winged helix DNA-binding domain"/>
    <property type="match status" value="1"/>
</dbReference>
<dbReference type="GO" id="GO:0006355">
    <property type="term" value="P:regulation of DNA-templated transcription"/>
    <property type="evidence" value="ECO:0007669"/>
    <property type="project" value="InterPro"/>
</dbReference>
<protein>
    <submittedName>
        <fullName evidence="5">LuxR family transcriptional regulator</fullName>
    </submittedName>
</protein>
<evidence type="ECO:0000256" key="2">
    <source>
        <dbReference type="ARBA" id="ARBA00023125"/>
    </source>
</evidence>
<reference evidence="6" key="1">
    <citation type="journal article" date="2013" name="Genome">
        <title>Draft Genome Sequence of Geobacillus kaustophilus GBlys, a Lysogenic Strain with Bacteriophage phiOH2.</title>
        <authorList>
            <person name="Doi K."/>
            <person name="Mori K."/>
            <person name="Martono H."/>
            <person name="Nagayoshi Y."/>
            <person name="Fujino Y."/>
            <person name="Tashiro K."/>
            <person name="Kuhara S."/>
            <person name="Ohshima T."/>
        </authorList>
    </citation>
    <scope>NUCLEOTIDE SEQUENCE [LARGE SCALE GENOMIC DNA]</scope>
    <source>
        <strain evidence="6">GBlys</strain>
    </source>
</reference>
<keyword evidence="3" id="KW-0804">Transcription</keyword>
<evidence type="ECO:0000256" key="3">
    <source>
        <dbReference type="ARBA" id="ARBA00023163"/>
    </source>
</evidence>
<dbReference type="SMART" id="SM00421">
    <property type="entry name" value="HTH_LUXR"/>
    <property type="match status" value="1"/>
</dbReference>
<dbReference type="SUPFAM" id="SSF46894">
    <property type="entry name" value="C-terminal effector domain of the bipartite response regulators"/>
    <property type="match status" value="1"/>
</dbReference>
<dbReference type="EMBL" id="BASG01000001">
    <property type="protein sequence ID" value="GAD11920.1"/>
    <property type="molecule type" value="Genomic_DNA"/>
</dbReference>
<dbReference type="AlphaFoldDB" id="U2X0L2"/>
<dbReference type="GO" id="GO:0003677">
    <property type="term" value="F:DNA binding"/>
    <property type="evidence" value="ECO:0007669"/>
    <property type="project" value="UniProtKB-KW"/>
</dbReference>
<evidence type="ECO:0000313" key="5">
    <source>
        <dbReference type="EMBL" id="GAD11920.1"/>
    </source>
</evidence>
<dbReference type="PANTHER" id="PTHR44688">
    <property type="entry name" value="DNA-BINDING TRANSCRIPTIONAL ACTIVATOR DEVR_DOSR"/>
    <property type="match status" value="1"/>
</dbReference>
<dbReference type="CDD" id="cd06170">
    <property type="entry name" value="LuxR_C_like"/>
    <property type="match status" value="1"/>
</dbReference>
<accession>U2X0L2</accession>
<evidence type="ECO:0000313" key="6">
    <source>
        <dbReference type="Proteomes" id="UP000016424"/>
    </source>
</evidence>
<sequence>MYGTIDTRNGSNDIGWTKTRKKLKEGKRMDLRLSIRLEAILKEGWEMIRKHRDDIFSAWLDKCVELEDKQHAAAHPLRLAVDVFSSQWLDPMNDIDEWLASFRREWEKRNGELSPNQFTSILSMMENAVHEAIQSDGVVEFRVHQAVQYVFSKLLESVNASGCPEFDFEQFLSQIVSSKQLPIAWIAQLARTADGGFIVAKWHGSAADALTEEPMYGETIFALCERILSCIDASGTRLIPLPWGGDLLLVCAEGEDRLVTPFLLHTLEQFHAARKAAIRTKEQQLWKDAVLLFDQWIMRAKSLNEAIEYISTGFVAYLPFERCALFAYSSTHESGFGLYGYQLDNHDIKSIHEHIDSLPFIKQYIQRLQLLGRQMTNVPPIYVRHAAQGLPMKYVKQFQLESIVIAPIYAPSENRLIGAAILDCGPKTSFQLSNDLYTAVMKFGQSAGEILAKCSGGRSDLVQPTPHLSPREIEVLKLVAEGASTYEAAKRLHLSEYTVRDYVSAILQKMNAKNRTEAIVKAIRDGII</sequence>
<evidence type="ECO:0000256" key="1">
    <source>
        <dbReference type="ARBA" id="ARBA00023015"/>
    </source>
</evidence>
<comment type="caution">
    <text evidence="5">The sequence shown here is derived from an EMBL/GenBank/DDBJ whole genome shotgun (WGS) entry which is preliminary data.</text>
</comment>
<name>U2X0L2_GEOKU</name>
<dbReference type="Pfam" id="PF00196">
    <property type="entry name" value="GerE"/>
    <property type="match status" value="1"/>
</dbReference>
<dbReference type="PROSITE" id="PS50043">
    <property type="entry name" value="HTH_LUXR_2"/>
    <property type="match status" value="1"/>
</dbReference>
<keyword evidence="2" id="KW-0238">DNA-binding</keyword>
<dbReference type="PANTHER" id="PTHR44688:SF16">
    <property type="entry name" value="DNA-BINDING TRANSCRIPTIONAL ACTIVATOR DEVR_DOSR"/>
    <property type="match status" value="1"/>
</dbReference>
<proteinExistence type="predicted"/>
<dbReference type="InterPro" id="IPR036388">
    <property type="entry name" value="WH-like_DNA-bd_sf"/>
</dbReference>
<dbReference type="InterPro" id="IPR016032">
    <property type="entry name" value="Sig_transdc_resp-reg_C-effctor"/>
</dbReference>
<keyword evidence="1" id="KW-0805">Transcription regulation</keyword>
<organism evidence="5 6">
    <name type="scientific">Geobacillus kaustophilus GBlys</name>
    <dbReference type="NCBI Taxonomy" id="1337888"/>
    <lineage>
        <taxon>Bacteria</taxon>
        <taxon>Bacillati</taxon>
        <taxon>Bacillota</taxon>
        <taxon>Bacilli</taxon>
        <taxon>Bacillales</taxon>
        <taxon>Anoxybacillaceae</taxon>
        <taxon>Geobacillus</taxon>
        <taxon>Geobacillus thermoleovorans group</taxon>
    </lineage>
</organism>
<dbReference type="InterPro" id="IPR000792">
    <property type="entry name" value="Tscrpt_reg_LuxR_C"/>
</dbReference>
<evidence type="ECO:0000259" key="4">
    <source>
        <dbReference type="PROSITE" id="PS50043"/>
    </source>
</evidence>
<dbReference type="Proteomes" id="UP000016424">
    <property type="component" value="Unassembled WGS sequence"/>
</dbReference>
<feature type="domain" description="HTH luxR-type" evidence="4">
    <location>
        <begin position="461"/>
        <end position="526"/>
    </location>
</feature>
<gene>
    <name evidence="5" type="ORF">GBL_0137</name>
</gene>